<proteinExistence type="predicted"/>
<gene>
    <name evidence="1" type="ORF">CVT25_003002</name>
</gene>
<dbReference type="AlphaFoldDB" id="A0A409WNA1"/>
<evidence type="ECO:0000313" key="1">
    <source>
        <dbReference type="EMBL" id="PPQ79971.1"/>
    </source>
</evidence>
<sequence>MAVMNGGTEYSQLHSLNPVLPRYLRPIPSMNTISPSLSAQSMDELINGLQIIQFTRCARSLHFMNWQDWSGMIGPLLAQDSTICTFFQEPETFGLYGTSLHGIEHCFHGCNGNDFQPYHKSPFFDPIYTQTHYRQTLLDNGVRAVEIPEGHFCTISNIPRYTYAFWIPTFAFECFLFNSLLHSVMIEIQNWDYILGLYAGLDSGLEILQKHFDAPLGFSVTISSTLCSRMILKVHGILAADDNRRESRVLPVSG</sequence>
<dbReference type="OrthoDB" id="3349377at2759"/>
<dbReference type="Proteomes" id="UP000283269">
    <property type="component" value="Unassembled WGS sequence"/>
</dbReference>
<keyword evidence="2" id="KW-1185">Reference proteome</keyword>
<dbReference type="EMBL" id="NHYD01003355">
    <property type="protein sequence ID" value="PPQ79971.1"/>
    <property type="molecule type" value="Genomic_DNA"/>
</dbReference>
<dbReference type="InParanoid" id="A0A409WNA1"/>
<accession>A0A409WNA1</accession>
<organism evidence="1 2">
    <name type="scientific">Psilocybe cyanescens</name>
    <dbReference type="NCBI Taxonomy" id="93625"/>
    <lineage>
        <taxon>Eukaryota</taxon>
        <taxon>Fungi</taxon>
        <taxon>Dikarya</taxon>
        <taxon>Basidiomycota</taxon>
        <taxon>Agaricomycotina</taxon>
        <taxon>Agaricomycetes</taxon>
        <taxon>Agaricomycetidae</taxon>
        <taxon>Agaricales</taxon>
        <taxon>Agaricineae</taxon>
        <taxon>Strophariaceae</taxon>
        <taxon>Psilocybe</taxon>
    </lineage>
</organism>
<protein>
    <submittedName>
        <fullName evidence="1">Uncharacterized protein</fullName>
    </submittedName>
</protein>
<evidence type="ECO:0000313" key="2">
    <source>
        <dbReference type="Proteomes" id="UP000283269"/>
    </source>
</evidence>
<comment type="caution">
    <text evidence="1">The sequence shown here is derived from an EMBL/GenBank/DDBJ whole genome shotgun (WGS) entry which is preliminary data.</text>
</comment>
<name>A0A409WNA1_PSICY</name>
<reference evidence="1 2" key="1">
    <citation type="journal article" date="2018" name="Evol. Lett.">
        <title>Horizontal gene cluster transfer increased hallucinogenic mushroom diversity.</title>
        <authorList>
            <person name="Reynolds H.T."/>
            <person name="Vijayakumar V."/>
            <person name="Gluck-Thaler E."/>
            <person name="Korotkin H.B."/>
            <person name="Matheny P.B."/>
            <person name="Slot J.C."/>
        </authorList>
    </citation>
    <scope>NUCLEOTIDE SEQUENCE [LARGE SCALE GENOMIC DNA]</scope>
    <source>
        <strain evidence="1 2">2631</strain>
    </source>
</reference>